<sequence length="137" mass="14437">MSAPADNQGVAPANTTSTSNPGGGGQATASNVAQAPPSTSNNQNANVAGISQNATGTSNPTQINVKHSPDNALTPWAPRLEDPEILMATSPSGIPEGSEPFLPVNYRFRQRIRLPYLSFDMSTLTEEMIREAESKGR</sequence>
<evidence type="ECO:0000313" key="1">
    <source>
        <dbReference type="EMBL" id="TFK72699.1"/>
    </source>
</evidence>
<reference evidence="1 2" key="1">
    <citation type="journal article" date="2019" name="Nat. Ecol. Evol.">
        <title>Megaphylogeny resolves global patterns of mushroom evolution.</title>
        <authorList>
            <person name="Varga T."/>
            <person name="Krizsan K."/>
            <person name="Foldi C."/>
            <person name="Dima B."/>
            <person name="Sanchez-Garcia M."/>
            <person name="Sanchez-Ramirez S."/>
            <person name="Szollosi G.J."/>
            <person name="Szarkandi J.G."/>
            <person name="Papp V."/>
            <person name="Albert L."/>
            <person name="Andreopoulos W."/>
            <person name="Angelini C."/>
            <person name="Antonin V."/>
            <person name="Barry K.W."/>
            <person name="Bougher N.L."/>
            <person name="Buchanan P."/>
            <person name="Buyck B."/>
            <person name="Bense V."/>
            <person name="Catcheside P."/>
            <person name="Chovatia M."/>
            <person name="Cooper J."/>
            <person name="Damon W."/>
            <person name="Desjardin D."/>
            <person name="Finy P."/>
            <person name="Geml J."/>
            <person name="Haridas S."/>
            <person name="Hughes K."/>
            <person name="Justo A."/>
            <person name="Karasinski D."/>
            <person name="Kautmanova I."/>
            <person name="Kiss B."/>
            <person name="Kocsube S."/>
            <person name="Kotiranta H."/>
            <person name="LaButti K.M."/>
            <person name="Lechner B.E."/>
            <person name="Liimatainen K."/>
            <person name="Lipzen A."/>
            <person name="Lukacs Z."/>
            <person name="Mihaltcheva S."/>
            <person name="Morgado L.N."/>
            <person name="Niskanen T."/>
            <person name="Noordeloos M.E."/>
            <person name="Ohm R.A."/>
            <person name="Ortiz-Santana B."/>
            <person name="Ovrebo C."/>
            <person name="Racz N."/>
            <person name="Riley R."/>
            <person name="Savchenko A."/>
            <person name="Shiryaev A."/>
            <person name="Soop K."/>
            <person name="Spirin V."/>
            <person name="Szebenyi C."/>
            <person name="Tomsovsky M."/>
            <person name="Tulloss R.E."/>
            <person name="Uehling J."/>
            <person name="Grigoriev I.V."/>
            <person name="Vagvolgyi C."/>
            <person name="Papp T."/>
            <person name="Martin F.M."/>
            <person name="Miettinen O."/>
            <person name="Hibbett D.S."/>
            <person name="Nagy L.G."/>
        </authorList>
    </citation>
    <scope>NUCLEOTIDE SEQUENCE [LARGE SCALE GENOMIC DNA]</scope>
    <source>
        <strain evidence="1 2">NL-1719</strain>
    </source>
</reference>
<dbReference type="EMBL" id="ML208282">
    <property type="protein sequence ID" value="TFK72699.1"/>
    <property type="molecule type" value="Genomic_DNA"/>
</dbReference>
<proteinExistence type="predicted"/>
<evidence type="ECO:0000313" key="2">
    <source>
        <dbReference type="Proteomes" id="UP000308600"/>
    </source>
</evidence>
<organism evidence="1 2">
    <name type="scientific">Pluteus cervinus</name>
    <dbReference type="NCBI Taxonomy" id="181527"/>
    <lineage>
        <taxon>Eukaryota</taxon>
        <taxon>Fungi</taxon>
        <taxon>Dikarya</taxon>
        <taxon>Basidiomycota</taxon>
        <taxon>Agaricomycotina</taxon>
        <taxon>Agaricomycetes</taxon>
        <taxon>Agaricomycetidae</taxon>
        <taxon>Agaricales</taxon>
        <taxon>Pluteineae</taxon>
        <taxon>Pluteaceae</taxon>
        <taxon>Pluteus</taxon>
    </lineage>
</organism>
<gene>
    <name evidence="1" type="ORF">BDN72DRAFT_894520</name>
</gene>
<accession>A0ACD3B3Y0</accession>
<name>A0ACD3B3Y0_9AGAR</name>
<protein>
    <submittedName>
        <fullName evidence="1">Uncharacterized protein</fullName>
    </submittedName>
</protein>
<keyword evidence="2" id="KW-1185">Reference proteome</keyword>
<dbReference type="Proteomes" id="UP000308600">
    <property type="component" value="Unassembled WGS sequence"/>
</dbReference>